<dbReference type="Proteomes" id="UP001232148">
    <property type="component" value="Unassembled WGS sequence"/>
</dbReference>
<sequence length="248" mass="27002">MPCHARFSLCKFGNVSCNSQPVAALARHRVRHYSATLTQGNGAQRAGGRTGGPTKSPKSSRASGGGGGFPGLPSQFRFLSASQPSPAQPACTTTTTTTNTISFSLPHSCLFVHLPVPPHLLLLLLLQSRYLGFGMVEPPPSQIRDQEQDSRNSYRYGYSGCESLHPPKPASRQPPPLLTRTRLPVRPSPSSQRRRELWSQSARGPATKEKKAGVLYEESKQEDGNRRTSGGGGEKKKKKKKRKMENPS</sequence>
<reference evidence="2" key="1">
    <citation type="submission" date="2021-06" db="EMBL/GenBank/DDBJ databases">
        <title>Comparative genomics, transcriptomics and evolutionary studies reveal genomic signatures of adaptation to plant cell wall in hemibiotrophic fungi.</title>
        <authorList>
            <consortium name="DOE Joint Genome Institute"/>
            <person name="Baroncelli R."/>
            <person name="Diaz J.F."/>
            <person name="Benocci T."/>
            <person name="Peng M."/>
            <person name="Battaglia E."/>
            <person name="Haridas S."/>
            <person name="Andreopoulos W."/>
            <person name="Labutti K."/>
            <person name="Pangilinan J."/>
            <person name="Floch G.L."/>
            <person name="Makela M.R."/>
            <person name="Henrissat B."/>
            <person name="Grigoriev I.V."/>
            <person name="Crouch J.A."/>
            <person name="De Vries R.P."/>
            <person name="Sukno S.A."/>
            <person name="Thon M.R."/>
        </authorList>
    </citation>
    <scope>NUCLEOTIDE SEQUENCE</scope>
    <source>
        <strain evidence="2">MAFF235873</strain>
    </source>
</reference>
<feature type="region of interest" description="Disordered" evidence="1">
    <location>
        <begin position="138"/>
        <end position="248"/>
    </location>
</feature>
<comment type="caution">
    <text evidence="2">The sequence shown here is derived from an EMBL/GenBank/DDBJ whole genome shotgun (WGS) entry which is preliminary data.</text>
</comment>
<evidence type="ECO:0000313" key="2">
    <source>
        <dbReference type="EMBL" id="KAK2031727.1"/>
    </source>
</evidence>
<feature type="region of interest" description="Disordered" evidence="1">
    <location>
        <begin position="75"/>
        <end position="94"/>
    </location>
</feature>
<organism evidence="2 3">
    <name type="scientific">Colletotrichum zoysiae</name>
    <dbReference type="NCBI Taxonomy" id="1216348"/>
    <lineage>
        <taxon>Eukaryota</taxon>
        <taxon>Fungi</taxon>
        <taxon>Dikarya</taxon>
        <taxon>Ascomycota</taxon>
        <taxon>Pezizomycotina</taxon>
        <taxon>Sordariomycetes</taxon>
        <taxon>Hypocreomycetidae</taxon>
        <taxon>Glomerellales</taxon>
        <taxon>Glomerellaceae</taxon>
        <taxon>Colletotrichum</taxon>
        <taxon>Colletotrichum graminicola species complex</taxon>
    </lineage>
</organism>
<evidence type="ECO:0000313" key="3">
    <source>
        <dbReference type="Proteomes" id="UP001232148"/>
    </source>
</evidence>
<feature type="compositionally biased region" description="Basic and acidic residues" evidence="1">
    <location>
        <begin position="206"/>
        <end position="226"/>
    </location>
</feature>
<feature type="compositionally biased region" description="Low complexity" evidence="1">
    <location>
        <begin position="178"/>
        <end position="191"/>
    </location>
</feature>
<accession>A0AAD9HNU9</accession>
<keyword evidence="3" id="KW-1185">Reference proteome</keyword>
<protein>
    <submittedName>
        <fullName evidence="2">Uncharacterized protein</fullName>
    </submittedName>
</protein>
<proteinExistence type="predicted"/>
<feature type="compositionally biased region" description="Pro residues" evidence="1">
    <location>
        <begin position="166"/>
        <end position="177"/>
    </location>
</feature>
<gene>
    <name evidence="2" type="ORF">LX32DRAFT_256907</name>
</gene>
<feature type="compositionally biased region" description="Basic residues" evidence="1">
    <location>
        <begin position="235"/>
        <end position="248"/>
    </location>
</feature>
<dbReference type="EMBL" id="MU842837">
    <property type="protein sequence ID" value="KAK2031727.1"/>
    <property type="molecule type" value="Genomic_DNA"/>
</dbReference>
<dbReference type="AlphaFoldDB" id="A0AAD9HNU9"/>
<evidence type="ECO:0000256" key="1">
    <source>
        <dbReference type="SAM" id="MobiDB-lite"/>
    </source>
</evidence>
<name>A0AAD9HNU9_9PEZI</name>
<feature type="region of interest" description="Disordered" evidence="1">
    <location>
        <begin position="35"/>
        <end position="67"/>
    </location>
</feature>